<keyword evidence="2" id="KW-1185">Reference proteome</keyword>
<dbReference type="AlphaFoldDB" id="A0A2T1DF59"/>
<name>A0A2T1DF59_9CYAN</name>
<accession>A0A2T1DF59</accession>
<gene>
    <name evidence="1" type="ORF">C7B65_12490</name>
</gene>
<reference evidence="1 2" key="1">
    <citation type="submission" date="2018-02" db="EMBL/GenBank/DDBJ databases">
        <authorList>
            <person name="Cohen D.B."/>
            <person name="Kent A.D."/>
        </authorList>
    </citation>
    <scope>NUCLEOTIDE SEQUENCE [LARGE SCALE GENOMIC DNA]</scope>
    <source>
        <strain evidence="1 2">ULC007</strain>
    </source>
</reference>
<dbReference type="EMBL" id="PVWG01000012">
    <property type="protein sequence ID" value="PSB19097.1"/>
    <property type="molecule type" value="Genomic_DNA"/>
</dbReference>
<proteinExistence type="predicted"/>
<sequence>MNIALNISDLTQLNIVLQGALSTKLVGGKLLLLFTLQIQGDLAIAKIIKFQLSSPLYRHKYTSYP</sequence>
<organism evidence="1 2">
    <name type="scientific">Phormidesmis priestleyi ULC007</name>
    <dbReference type="NCBI Taxonomy" id="1920490"/>
    <lineage>
        <taxon>Bacteria</taxon>
        <taxon>Bacillati</taxon>
        <taxon>Cyanobacteriota</taxon>
        <taxon>Cyanophyceae</taxon>
        <taxon>Leptolyngbyales</taxon>
        <taxon>Leptolyngbyaceae</taxon>
        <taxon>Phormidesmis</taxon>
    </lineage>
</organism>
<comment type="caution">
    <text evidence="1">The sequence shown here is derived from an EMBL/GenBank/DDBJ whole genome shotgun (WGS) entry which is preliminary data.</text>
</comment>
<evidence type="ECO:0000313" key="1">
    <source>
        <dbReference type="EMBL" id="PSB19097.1"/>
    </source>
</evidence>
<reference evidence="1 2" key="2">
    <citation type="submission" date="2018-03" db="EMBL/GenBank/DDBJ databases">
        <title>The ancient ancestry and fast evolution of plastids.</title>
        <authorList>
            <person name="Moore K.R."/>
            <person name="Magnabosco C."/>
            <person name="Momper L."/>
            <person name="Gold D.A."/>
            <person name="Bosak T."/>
            <person name="Fournier G.P."/>
        </authorList>
    </citation>
    <scope>NUCLEOTIDE SEQUENCE [LARGE SCALE GENOMIC DNA]</scope>
    <source>
        <strain evidence="1 2">ULC007</strain>
    </source>
</reference>
<protein>
    <submittedName>
        <fullName evidence="1">Uncharacterized protein</fullName>
    </submittedName>
</protein>
<dbReference type="Proteomes" id="UP000238634">
    <property type="component" value="Unassembled WGS sequence"/>
</dbReference>
<evidence type="ECO:0000313" key="2">
    <source>
        <dbReference type="Proteomes" id="UP000238634"/>
    </source>
</evidence>